<evidence type="ECO:0000256" key="1">
    <source>
        <dbReference type="SAM" id="MobiDB-lite"/>
    </source>
</evidence>
<dbReference type="PANTHER" id="PTHR33233:SF17">
    <property type="entry name" value="DUF4283 DOMAIN-CONTAINING PROTEIN"/>
    <property type="match status" value="1"/>
</dbReference>
<protein>
    <recommendedName>
        <fullName evidence="2">DUF4283 domain-containing protein</fullName>
    </recommendedName>
</protein>
<gene>
    <name evidence="3" type="ORF">VFH_I362720</name>
</gene>
<name>A0AAV0YWS1_VICFA</name>
<evidence type="ECO:0000313" key="3">
    <source>
        <dbReference type="EMBL" id="CAI8588750.1"/>
    </source>
</evidence>
<dbReference type="Pfam" id="PF14111">
    <property type="entry name" value="DUF4283"/>
    <property type="match status" value="1"/>
</dbReference>
<feature type="compositionally biased region" description="Polar residues" evidence="1">
    <location>
        <begin position="54"/>
        <end position="68"/>
    </location>
</feature>
<reference evidence="3 4" key="1">
    <citation type="submission" date="2023-01" db="EMBL/GenBank/DDBJ databases">
        <authorList>
            <person name="Kreplak J."/>
        </authorList>
    </citation>
    <scope>NUCLEOTIDE SEQUENCE [LARGE SCALE GENOMIC DNA]</scope>
</reference>
<dbReference type="EMBL" id="OX451736">
    <property type="protein sequence ID" value="CAI8588750.1"/>
    <property type="molecule type" value="Genomic_DNA"/>
</dbReference>
<dbReference type="InterPro" id="IPR025558">
    <property type="entry name" value="DUF4283"/>
</dbReference>
<feature type="region of interest" description="Disordered" evidence="1">
    <location>
        <begin position="54"/>
        <end position="75"/>
    </location>
</feature>
<proteinExistence type="predicted"/>
<evidence type="ECO:0000259" key="2">
    <source>
        <dbReference type="Pfam" id="PF14111"/>
    </source>
</evidence>
<accession>A0AAV0YWS1</accession>
<keyword evidence="4" id="KW-1185">Reference proteome</keyword>
<organism evidence="3 4">
    <name type="scientific">Vicia faba</name>
    <name type="common">Broad bean</name>
    <name type="synonym">Faba vulgaris</name>
    <dbReference type="NCBI Taxonomy" id="3906"/>
    <lineage>
        <taxon>Eukaryota</taxon>
        <taxon>Viridiplantae</taxon>
        <taxon>Streptophyta</taxon>
        <taxon>Embryophyta</taxon>
        <taxon>Tracheophyta</taxon>
        <taxon>Spermatophyta</taxon>
        <taxon>Magnoliopsida</taxon>
        <taxon>eudicotyledons</taxon>
        <taxon>Gunneridae</taxon>
        <taxon>Pentapetalae</taxon>
        <taxon>rosids</taxon>
        <taxon>fabids</taxon>
        <taxon>Fabales</taxon>
        <taxon>Fabaceae</taxon>
        <taxon>Papilionoideae</taxon>
        <taxon>50 kb inversion clade</taxon>
        <taxon>NPAAA clade</taxon>
        <taxon>Hologalegina</taxon>
        <taxon>IRL clade</taxon>
        <taxon>Fabeae</taxon>
        <taxon>Vicia</taxon>
    </lineage>
</organism>
<sequence>MGIDLVSYRCLSLNFEFDLNNFFGHVNNINNIIKVPPPSKPTSPNTVSSILENKSVQQGSPSHHASTSKVEEESIEEELVDEIPKSAETLSPKLVRKLWVDVLNDNRNPAKGRSMTFTAPKIVNGEIEMEIDDEDVISELNFWQSSLVLYALGGELNMNVVKNFMVKSWNFLQLPDMYYHEEGYFILQFKTFRERDEC</sequence>
<dbReference type="Proteomes" id="UP001157006">
    <property type="component" value="Chromosome 1L"/>
</dbReference>
<evidence type="ECO:0000313" key="4">
    <source>
        <dbReference type="Proteomes" id="UP001157006"/>
    </source>
</evidence>
<dbReference type="PANTHER" id="PTHR33233">
    <property type="entry name" value="ENDONUCLEASE/EXONUCLEASE/PHOSPHATASE"/>
    <property type="match status" value="1"/>
</dbReference>
<feature type="domain" description="DUF4283" evidence="2">
    <location>
        <begin position="142"/>
        <end position="196"/>
    </location>
</feature>
<dbReference type="AlphaFoldDB" id="A0AAV0YWS1"/>